<organism evidence="7">
    <name type="scientific">candidate division WOR-3 bacterium</name>
    <dbReference type="NCBI Taxonomy" id="2052148"/>
    <lineage>
        <taxon>Bacteria</taxon>
        <taxon>Bacteria division WOR-3</taxon>
    </lineage>
</organism>
<reference evidence="7" key="1">
    <citation type="journal article" date="2020" name="mSystems">
        <title>Genome- and Community-Level Interaction Insights into Carbon Utilization and Element Cycling Functions of Hydrothermarchaeota in Hydrothermal Sediment.</title>
        <authorList>
            <person name="Zhou Z."/>
            <person name="Liu Y."/>
            <person name="Xu W."/>
            <person name="Pan J."/>
            <person name="Luo Z.H."/>
            <person name="Li M."/>
        </authorList>
    </citation>
    <scope>NUCLEOTIDE SEQUENCE [LARGE SCALE GENOMIC DNA]</scope>
    <source>
        <strain evidence="7">SpSt-914</strain>
    </source>
</reference>
<evidence type="ECO:0000256" key="4">
    <source>
        <dbReference type="ARBA" id="ARBA00023136"/>
    </source>
</evidence>
<feature type="transmembrane region" description="Helical" evidence="5">
    <location>
        <begin position="51"/>
        <end position="70"/>
    </location>
</feature>
<dbReference type="EMBL" id="DTMZ01000143">
    <property type="protein sequence ID" value="HGD13642.1"/>
    <property type="molecule type" value="Genomic_DNA"/>
</dbReference>
<evidence type="ECO:0000256" key="1">
    <source>
        <dbReference type="ARBA" id="ARBA00004141"/>
    </source>
</evidence>
<gene>
    <name evidence="7" type="ORF">ENX16_06155</name>
</gene>
<proteinExistence type="predicted"/>
<feature type="transmembrane region" description="Helical" evidence="5">
    <location>
        <begin position="124"/>
        <end position="145"/>
    </location>
</feature>
<feature type="transmembrane region" description="Helical" evidence="5">
    <location>
        <begin position="28"/>
        <end position="45"/>
    </location>
</feature>
<feature type="transmembrane region" description="Helical" evidence="5">
    <location>
        <begin position="157"/>
        <end position="176"/>
    </location>
</feature>
<dbReference type="InterPro" id="IPR025256">
    <property type="entry name" value="TM7S3/TM198-like_dom"/>
</dbReference>
<evidence type="ECO:0000256" key="3">
    <source>
        <dbReference type="ARBA" id="ARBA00022989"/>
    </source>
</evidence>
<sequence>MGGHLIAGALPIVVGLVVTFWGYRLLKFTLIVSSFAFGAYLGWVLTSRAGAVNWLIIVCAIASGIIAILLTVWFFKLSVFLAGAVAGALITSVFSGGTQLLVVLIGALVGGVAGALLQRPVLSLLTAFLGAWVIVAGFFNLFGISRLRLGSGVDMPLMAILWLGVGIAGSTVQFFYTSRKKEQNR</sequence>
<name>A0A7V3PUH1_UNCW3</name>
<keyword evidence="3 5" id="KW-1133">Transmembrane helix</keyword>
<keyword evidence="2 5" id="KW-0812">Transmembrane</keyword>
<dbReference type="AlphaFoldDB" id="A0A7V3PUH1"/>
<protein>
    <submittedName>
        <fullName evidence="7">TMEM198/TM7SF3 family protein</fullName>
    </submittedName>
</protein>
<evidence type="ECO:0000313" key="7">
    <source>
        <dbReference type="EMBL" id="HGD13642.1"/>
    </source>
</evidence>
<evidence type="ECO:0000256" key="5">
    <source>
        <dbReference type="SAM" id="Phobius"/>
    </source>
</evidence>
<feature type="transmembrane region" description="Helical" evidence="5">
    <location>
        <begin position="6"/>
        <end position="23"/>
    </location>
</feature>
<feature type="domain" description="TM7S3/TM198-like" evidence="6">
    <location>
        <begin position="8"/>
        <end position="137"/>
    </location>
</feature>
<dbReference type="GO" id="GO:0016020">
    <property type="term" value="C:membrane"/>
    <property type="evidence" value="ECO:0007669"/>
    <property type="project" value="UniProtKB-SubCell"/>
</dbReference>
<accession>A0A7V3PUH1</accession>
<comment type="subcellular location">
    <subcellularLocation>
        <location evidence="1">Membrane</location>
        <topology evidence="1">Multi-pass membrane protein</topology>
    </subcellularLocation>
</comment>
<dbReference type="Pfam" id="PF13886">
    <property type="entry name" value="TM7S3_TM198"/>
    <property type="match status" value="1"/>
</dbReference>
<evidence type="ECO:0000256" key="2">
    <source>
        <dbReference type="ARBA" id="ARBA00022692"/>
    </source>
</evidence>
<keyword evidence="4 5" id="KW-0472">Membrane</keyword>
<comment type="caution">
    <text evidence="7">The sequence shown here is derived from an EMBL/GenBank/DDBJ whole genome shotgun (WGS) entry which is preliminary data.</text>
</comment>
<evidence type="ECO:0000259" key="6">
    <source>
        <dbReference type="Pfam" id="PF13886"/>
    </source>
</evidence>
<feature type="transmembrane region" description="Helical" evidence="5">
    <location>
        <begin position="100"/>
        <end position="117"/>
    </location>
</feature>